<reference evidence="1" key="1">
    <citation type="submission" date="2023-02" db="EMBL/GenBank/DDBJ databases">
        <title>Nocardiopsis ansamitocini NBRC 112285.</title>
        <authorList>
            <person name="Ichikawa N."/>
            <person name="Sato H."/>
            <person name="Tonouchi N."/>
        </authorList>
    </citation>
    <scope>NUCLEOTIDE SEQUENCE</scope>
    <source>
        <strain evidence="1">NBRC 112285</strain>
    </source>
</reference>
<dbReference type="AlphaFoldDB" id="A0A9W6P5V9"/>
<dbReference type="Proteomes" id="UP001165092">
    <property type="component" value="Unassembled WGS sequence"/>
</dbReference>
<gene>
    <name evidence="1" type="ORF">Nans01_19850</name>
</gene>
<comment type="caution">
    <text evidence="1">The sequence shown here is derived from an EMBL/GenBank/DDBJ whole genome shotgun (WGS) entry which is preliminary data.</text>
</comment>
<accession>A0A9W6P5V9</accession>
<evidence type="ECO:0008006" key="3">
    <source>
        <dbReference type="Google" id="ProtNLM"/>
    </source>
</evidence>
<keyword evidence="2" id="KW-1185">Reference proteome</keyword>
<organism evidence="1 2">
    <name type="scientific">Nocardiopsis ansamitocini</name>
    <dbReference type="NCBI Taxonomy" id="1670832"/>
    <lineage>
        <taxon>Bacteria</taxon>
        <taxon>Bacillati</taxon>
        <taxon>Actinomycetota</taxon>
        <taxon>Actinomycetes</taxon>
        <taxon>Streptosporangiales</taxon>
        <taxon>Nocardiopsidaceae</taxon>
        <taxon>Nocardiopsis</taxon>
    </lineage>
</organism>
<evidence type="ECO:0000313" key="1">
    <source>
        <dbReference type="EMBL" id="GLU47634.1"/>
    </source>
</evidence>
<proteinExistence type="predicted"/>
<dbReference type="RefSeq" id="WP_432707459.1">
    <property type="nucleotide sequence ID" value="NZ_BSQG01000003.1"/>
</dbReference>
<dbReference type="EMBL" id="BSQG01000003">
    <property type="protein sequence ID" value="GLU47634.1"/>
    <property type="molecule type" value="Genomic_DNA"/>
</dbReference>
<sequence length="105" mass="10959">MPANAEAREHVSSRIALRVRALPDVVELSSGSFGTLATPLPGGTVDGVAVRDDIVEVGVVVRYGRPLPEVAADVQAAVVPLAEGRAVHVSVEDVIAGLPETREER</sequence>
<evidence type="ECO:0000313" key="2">
    <source>
        <dbReference type="Proteomes" id="UP001165092"/>
    </source>
</evidence>
<name>A0A9W6P5V9_9ACTN</name>
<protein>
    <recommendedName>
        <fullName evidence="3">Asp23/Gls24 family envelope stress response protein</fullName>
    </recommendedName>
</protein>